<keyword evidence="2" id="KW-1185">Reference proteome</keyword>
<reference evidence="1 2" key="1">
    <citation type="submission" date="2011-06" db="EMBL/GenBank/DDBJ databases">
        <authorList>
            <person name="Muzny D."/>
            <person name="Qin X."/>
            <person name="Deng J."/>
            <person name="Jiang H."/>
            <person name="Liu Y."/>
            <person name="Qu J."/>
            <person name="Song X.-Z."/>
            <person name="Zhang L."/>
            <person name="Thornton R."/>
            <person name="Coyle M."/>
            <person name="Francisco L."/>
            <person name="Jackson L."/>
            <person name="Javaid M."/>
            <person name="Korchina V."/>
            <person name="Kovar C."/>
            <person name="Mata R."/>
            <person name="Mathew T."/>
            <person name="Ngo R."/>
            <person name="Nguyen L."/>
            <person name="Nguyen N."/>
            <person name="Okwuonu G."/>
            <person name="Ongeri F."/>
            <person name="Pham C."/>
            <person name="Simmons D."/>
            <person name="Wilczek-Boney K."/>
            <person name="Hale W."/>
            <person name="Jakkamsetti A."/>
            <person name="Pham P."/>
            <person name="Ruth R."/>
            <person name="San Lucas F."/>
            <person name="Warren J."/>
            <person name="Zhang J."/>
            <person name="Zhao Z."/>
            <person name="Zhou C."/>
            <person name="Zhu D."/>
            <person name="Lee S."/>
            <person name="Bess C."/>
            <person name="Blankenburg K."/>
            <person name="Forbes L."/>
            <person name="Fu Q."/>
            <person name="Gubbala S."/>
            <person name="Hirani K."/>
            <person name="Jayaseelan J.C."/>
            <person name="Lara F."/>
            <person name="Munidasa M."/>
            <person name="Palculict T."/>
            <person name="Patil S."/>
            <person name="Pu L.-L."/>
            <person name="Saada N."/>
            <person name="Tang L."/>
            <person name="Weissenberger G."/>
            <person name="Zhu Y."/>
            <person name="Hemphill L."/>
            <person name="Shang Y."/>
            <person name="Youmans B."/>
            <person name="Ayvaz T."/>
            <person name="Ross M."/>
            <person name="Santibanez J."/>
            <person name="Aqrawi P."/>
            <person name="Gross S."/>
            <person name="Joshi V."/>
            <person name="Fowler G."/>
            <person name="Nazareth L."/>
            <person name="Reid J."/>
            <person name="Worley K."/>
            <person name="Petrosino J."/>
            <person name="Highlander S."/>
            <person name="Gibbs R."/>
        </authorList>
    </citation>
    <scope>NUCLEOTIDE SEQUENCE [LARGE SCALE GENOMIC DNA]</scope>
    <source>
        <strain evidence="1 2">9715</strain>
    </source>
</reference>
<dbReference type="PATRIC" id="fig|1030841.3.peg.395"/>
<proteinExistence type="predicted"/>
<name>G4CMT3_9NEIS</name>
<accession>G4CMT3</accession>
<dbReference type="EMBL" id="AGAZ01000013">
    <property type="protein sequence ID" value="EGZ50983.1"/>
    <property type="molecule type" value="Genomic_DNA"/>
</dbReference>
<dbReference type="HOGENOM" id="CLU_3273323_0_0_4"/>
<evidence type="ECO:0000313" key="1">
    <source>
        <dbReference type="EMBL" id="EGZ50983.1"/>
    </source>
</evidence>
<dbReference type="STRING" id="1030841.HMPREF9370_0392"/>
<sequence>MFPFFFQTGIIRHPIFILQTHHKNIGNSCRKYLYRQAGFKL</sequence>
<gene>
    <name evidence="1" type="ORF">HMPREF9370_0392</name>
</gene>
<protein>
    <submittedName>
        <fullName evidence="1">Uncharacterized protein</fullName>
    </submittedName>
</protein>
<dbReference type="AlphaFoldDB" id="G4CMT3"/>
<evidence type="ECO:0000313" key="2">
    <source>
        <dbReference type="Proteomes" id="UP000005336"/>
    </source>
</evidence>
<organism evidence="1 2">
    <name type="scientific">Neisseria wadsworthii 9715</name>
    <dbReference type="NCBI Taxonomy" id="1030841"/>
    <lineage>
        <taxon>Bacteria</taxon>
        <taxon>Pseudomonadati</taxon>
        <taxon>Pseudomonadota</taxon>
        <taxon>Betaproteobacteria</taxon>
        <taxon>Neisseriales</taxon>
        <taxon>Neisseriaceae</taxon>
        <taxon>Neisseria</taxon>
    </lineage>
</organism>
<dbReference type="Proteomes" id="UP000005336">
    <property type="component" value="Unassembled WGS sequence"/>
</dbReference>
<comment type="caution">
    <text evidence="1">The sequence shown here is derived from an EMBL/GenBank/DDBJ whole genome shotgun (WGS) entry which is preliminary data.</text>
</comment>